<dbReference type="GO" id="GO:0005634">
    <property type="term" value="C:nucleus"/>
    <property type="evidence" value="ECO:0007669"/>
    <property type="project" value="UniProtKB-SubCell"/>
</dbReference>
<comment type="caution">
    <text evidence="10">The sequence shown here is derived from an EMBL/GenBank/DDBJ whole genome shotgun (WGS) entry which is preliminary data.</text>
</comment>
<feature type="compositionally biased region" description="Low complexity" evidence="9">
    <location>
        <begin position="347"/>
        <end position="365"/>
    </location>
</feature>
<evidence type="ECO:0000313" key="10">
    <source>
        <dbReference type="EMBL" id="ORX36286.1"/>
    </source>
</evidence>
<evidence type="ECO:0000256" key="8">
    <source>
        <dbReference type="ARBA" id="ARBA00023242"/>
    </source>
</evidence>
<feature type="compositionally biased region" description="Polar residues" evidence="9">
    <location>
        <begin position="370"/>
        <end position="383"/>
    </location>
</feature>
<evidence type="ECO:0000256" key="3">
    <source>
        <dbReference type="ARBA" id="ARBA00006922"/>
    </source>
</evidence>
<evidence type="ECO:0000256" key="4">
    <source>
        <dbReference type="ARBA" id="ARBA00022490"/>
    </source>
</evidence>
<dbReference type="Proteomes" id="UP000193218">
    <property type="component" value="Unassembled WGS sequence"/>
</dbReference>
<dbReference type="RefSeq" id="XP_021870387.1">
    <property type="nucleotide sequence ID" value="XM_022016093.1"/>
</dbReference>
<feature type="compositionally biased region" description="Polar residues" evidence="9">
    <location>
        <begin position="314"/>
        <end position="323"/>
    </location>
</feature>
<evidence type="ECO:0000313" key="11">
    <source>
        <dbReference type="Proteomes" id="UP000193218"/>
    </source>
</evidence>
<feature type="compositionally biased region" description="Polar residues" evidence="9">
    <location>
        <begin position="58"/>
        <end position="79"/>
    </location>
</feature>
<proteinExistence type="inferred from homology"/>
<name>A0A1Y1UFK4_9TREE</name>
<evidence type="ECO:0000256" key="2">
    <source>
        <dbReference type="ARBA" id="ARBA00004496"/>
    </source>
</evidence>
<evidence type="ECO:0000256" key="5">
    <source>
        <dbReference type="ARBA" id="ARBA00022491"/>
    </source>
</evidence>
<comment type="subcellular location">
    <subcellularLocation>
        <location evidence="2">Cytoplasm</location>
    </subcellularLocation>
    <subcellularLocation>
        <location evidence="1">Nucleus</location>
    </subcellularLocation>
</comment>
<dbReference type="AlphaFoldDB" id="A0A1Y1UFK4"/>
<feature type="compositionally biased region" description="Low complexity" evidence="9">
    <location>
        <begin position="22"/>
        <end position="32"/>
    </location>
</feature>
<dbReference type="EMBL" id="NBSH01000008">
    <property type="protein sequence ID" value="ORX36286.1"/>
    <property type="molecule type" value="Genomic_DNA"/>
</dbReference>
<feature type="compositionally biased region" description="Polar residues" evidence="9">
    <location>
        <begin position="33"/>
        <end position="45"/>
    </location>
</feature>
<dbReference type="InParanoid" id="A0A1Y1UFK4"/>
<dbReference type="OrthoDB" id="2163387at2759"/>
<evidence type="ECO:0000256" key="7">
    <source>
        <dbReference type="ARBA" id="ARBA00023163"/>
    </source>
</evidence>
<feature type="region of interest" description="Disordered" evidence="9">
    <location>
        <begin position="20"/>
        <end position="81"/>
    </location>
</feature>
<keyword evidence="8" id="KW-0539">Nucleus</keyword>
<dbReference type="GO" id="GO:0005737">
    <property type="term" value="C:cytoplasm"/>
    <property type="evidence" value="ECO:0007669"/>
    <property type="project" value="UniProtKB-SubCell"/>
</dbReference>
<dbReference type="PANTHER" id="PTHR40468:SF1">
    <property type="entry name" value="TOPOISOMERASE I DAMAGE AFFECTED PROTEIN 11"/>
    <property type="match status" value="1"/>
</dbReference>
<evidence type="ECO:0000256" key="1">
    <source>
        <dbReference type="ARBA" id="ARBA00004123"/>
    </source>
</evidence>
<dbReference type="Pfam" id="PF08528">
    <property type="entry name" value="Whi5"/>
    <property type="match status" value="1"/>
</dbReference>
<keyword evidence="5" id="KW-0678">Repressor</keyword>
<keyword evidence="7" id="KW-0804">Transcription</keyword>
<dbReference type="PANTHER" id="PTHR40468">
    <property type="entry name" value="YALI0A15257P"/>
    <property type="match status" value="1"/>
</dbReference>
<evidence type="ECO:0000256" key="6">
    <source>
        <dbReference type="ARBA" id="ARBA00023015"/>
    </source>
</evidence>
<dbReference type="InterPro" id="IPR013734">
    <property type="entry name" value="TF_Nrm1/Whi5"/>
</dbReference>
<organism evidence="10 11">
    <name type="scientific">Kockovaella imperatae</name>
    <dbReference type="NCBI Taxonomy" id="4999"/>
    <lineage>
        <taxon>Eukaryota</taxon>
        <taxon>Fungi</taxon>
        <taxon>Dikarya</taxon>
        <taxon>Basidiomycota</taxon>
        <taxon>Agaricomycotina</taxon>
        <taxon>Tremellomycetes</taxon>
        <taxon>Tremellales</taxon>
        <taxon>Cuniculitremaceae</taxon>
        <taxon>Kockovaella</taxon>
    </lineage>
</organism>
<feature type="compositionally biased region" description="Polar residues" evidence="9">
    <location>
        <begin position="276"/>
        <end position="292"/>
    </location>
</feature>
<sequence length="483" mass="51623">MSHVASSMTDDVVDMVHSREVTPTSTATASSSYVNGESSGGTTRSGAFGGHGMMVGETSESSCGTSVGGMSSTLSTSQGEDMDKFKKRMELEQTMQTLQQRLKLASMKAENGWTDLSLNEIETKLPPPPTPPRRRGDKLTIHPPPDTITHALAPHTVPYEPPSPSRPWQLIDVLWQPLPPPRNGSPIPSSPRKRSRAETEDDEHDLHGSFSDHLRYPSSPGAYGSVPGPSQYRHSSPRSPRRPHHSHHARRASGSAHPYPPPSPLGPSTRFERRSQSTSQPIAPQSPVTYQDVNAAKALTSMFESGSPKPTPRQPSASSTGPNRTVGRHARHASLPNGSSLLPPIATDLSRPPSSSSKDTTTSPPRHSPLATSPSIIASSTNGVPAPPRKGSSDTVISETTRSVRNTTPPDAADKDAAELMMFLAHSPSPARTMRSPSRMTREGSGHNGAARVLFADMPGQEYKVERHSNLVSAPPITADSGI</sequence>
<protein>
    <submittedName>
        <fullName evidence="10">Uncharacterized protein</fullName>
    </submittedName>
</protein>
<accession>A0A1Y1UFK4</accession>
<comment type="similarity">
    <text evidence="3">Belongs to the WHI5/NRM1 family.</text>
</comment>
<keyword evidence="11" id="KW-1185">Reference proteome</keyword>
<keyword evidence="6" id="KW-0805">Transcription regulation</keyword>
<feature type="compositionally biased region" description="Polar residues" evidence="9">
    <location>
        <begin position="393"/>
        <end position="409"/>
    </location>
</feature>
<gene>
    <name evidence="10" type="ORF">BD324DRAFT_628170</name>
</gene>
<keyword evidence="4" id="KW-0963">Cytoplasm</keyword>
<dbReference type="GeneID" id="33557902"/>
<reference evidence="10 11" key="1">
    <citation type="submission" date="2017-03" db="EMBL/GenBank/DDBJ databases">
        <title>Widespread Adenine N6-methylation of Active Genes in Fungi.</title>
        <authorList>
            <consortium name="DOE Joint Genome Institute"/>
            <person name="Mondo S.J."/>
            <person name="Dannebaum R.O."/>
            <person name="Kuo R.C."/>
            <person name="Louie K.B."/>
            <person name="Bewick A.J."/>
            <person name="Labutti K."/>
            <person name="Haridas S."/>
            <person name="Kuo A."/>
            <person name="Salamov A."/>
            <person name="Ahrendt S.R."/>
            <person name="Lau R."/>
            <person name="Bowen B.P."/>
            <person name="Lipzen A."/>
            <person name="Sullivan W."/>
            <person name="Andreopoulos W.B."/>
            <person name="Clum A."/>
            <person name="Lindquist E."/>
            <person name="Daum C."/>
            <person name="Northen T.R."/>
            <person name="Ramamoorthy G."/>
            <person name="Schmitz R.J."/>
            <person name="Gryganskyi A."/>
            <person name="Culley D."/>
            <person name="Magnuson J."/>
            <person name="James T.Y."/>
            <person name="O'Malley M.A."/>
            <person name="Stajich J.E."/>
            <person name="Spatafora J.W."/>
            <person name="Visel A."/>
            <person name="Grigoriev I.V."/>
        </authorList>
    </citation>
    <scope>NUCLEOTIDE SEQUENCE [LARGE SCALE GENOMIC DNA]</scope>
    <source>
        <strain evidence="10 11">NRRL Y-17943</strain>
    </source>
</reference>
<feature type="compositionally biased region" description="Basic residues" evidence="9">
    <location>
        <begin position="235"/>
        <end position="251"/>
    </location>
</feature>
<evidence type="ECO:0000256" key="9">
    <source>
        <dbReference type="SAM" id="MobiDB-lite"/>
    </source>
</evidence>
<feature type="region of interest" description="Disordered" evidence="9">
    <location>
        <begin position="118"/>
        <end position="412"/>
    </location>
</feature>
<feature type="compositionally biased region" description="Basic and acidic residues" evidence="9">
    <location>
        <begin position="204"/>
        <end position="215"/>
    </location>
</feature>